<evidence type="ECO:0000313" key="1">
    <source>
        <dbReference type="EMBL" id="KAJ8534633.1"/>
    </source>
</evidence>
<protein>
    <recommendedName>
        <fullName evidence="3">Pentatricopeptide repeat-containing protein</fullName>
    </recommendedName>
</protein>
<name>A0A9Q1R0G0_9SOLA</name>
<dbReference type="Gene3D" id="1.25.40.10">
    <property type="entry name" value="Tetratricopeptide repeat domain"/>
    <property type="match status" value="1"/>
</dbReference>
<gene>
    <name evidence="1" type="ORF">K7X08_016361</name>
</gene>
<evidence type="ECO:0008006" key="3">
    <source>
        <dbReference type="Google" id="ProtNLM"/>
    </source>
</evidence>
<sequence>MLDQMRRSGIFSNMFTLSSALKACSALELPEYGKGLHSLLTKDDNTLDRFLNVGLIDMYYKCVLTKYARSSDDLMPGNYSIALNAMISGYSQNEADDECLDLFVQMYSQGTRSDQTSLLAVLNSAAGLQAANVCKQVHALFMENVACWMTQLELLTSALYQICHKLPLSW</sequence>
<dbReference type="InterPro" id="IPR011990">
    <property type="entry name" value="TPR-like_helical_dom_sf"/>
</dbReference>
<dbReference type="GO" id="GO:0009451">
    <property type="term" value="P:RNA modification"/>
    <property type="evidence" value="ECO:0007669"/>
    <property type="project" value="InterPro"/>
</dbReference>
<dbReference type="PANTHER" id="PTHR47926">
    <property type="entry name" value="PENTATRICOPEPTIDE REPEAT-CONTAINING PROTEIN"/>
    <property type="match status" value="1"/>
</dbReference>
<dbReference type="Proteomes" id="UP001152561">
    <property type="component" value="Unassembled WGS sequence"/>
</dbReference>
<evidence type="ECO:0000313" key="2">
    <source>
        <dbReference type="Proteomes" id="UP001152561"/>
    </source>
</evidence>
<dbReference type="OrthoDB" id="185373at2759"/>
<comment type="caution">
    <text evidence="1">The sequence shown here is derived from an EMBL/GenBank/DDBJ whole genome shotgun (WGS) entry which is preliminary data.</text>
</comment>
<organism evidence="1 2">
    <name type="scientific">Anisodus acutangulus</name>
    <dbReference type="NCBI Taxonomy" id="402998"/>
    <lineage>
        <taxon>Eukaryota</taxon>
        <taxon>Viridiplantae</taxon>
        <taxon>Streptophyta</taxon>
        <taxon>Embryophyta</taxon>
        <taxon>Tracheophyta</taxon>
        <taxon>Spermatophyta</taxon>
        <taxon>Magnoliopsida</taxon>
        <taxon>eudicotyledons</taxon>
        <taxon>Gunneridae</taxon>
        <taxon>Pentapetalae</taxon>
        <taxon>asterids</taxon>
        <taxon>lamiids</taxon>
        <taxon>Solanales</taxon>
        <taxon>Solanaceae</taxon>
        <taxon>Solanoideae</taxon>
        <taxon>Hyoscyameae</taxon>
        <taxon>Anisodus</taxon>
    </lineage>
</organism>
<accession>A0A9Q1R0G0</accession>
<keyword evidence="2" id="KW-1185">Reference proteome</keyword>
<dbReference type="AlphaFoldDB" id="A0A9Q1R0G0"/>
<dbReference type="GO" id="GO:0003723">
    <property type="term" value="F:RNA binding"/>
    <property type="evidence" value="ECO:0007669"/>
    <property type="project" value="InterPro"/>
</dbReference>
<dbReference type="EMBL" id="JAJAGQ010000019">
    <property type="protein sequence ID" value="KAJ8534633.1"/>
    <property type="molecule type" value="Genomic_DNA"/>
</dbReference>
<dbReference type="InterPro" id="IPR046960">
    <property type="entry name" value="PPR_At4g14850-like_plant"/>
</dbReference>
<proteinExistence type="predicted"/>
<reference evidence="2" key="1">
    <citation type="journal article" date="2023" name="Proc. Natl. Acad. Sci. U.S.A.">
        <title>Genomic and structural basis for evolution of tropane alkaloid biosynthesis.</title>
        <authorList>
            <person name="Wanga Y.-J."/>
            <person name="Taina T."/>
            <person name="Yua J.-Y."/>
            <person name="Lia J."/>
            <person name="Xua B."/>
            <person name="Chenc J."/>
            <person name="D'Auriad J.C."/>
            <person name="Huanga J.-P."/>
            <person name="Huanga S.-X."/>
        </authorList>
    </citation>
    <scope>NUCLEOTIDE SEQUENCE [LARGE SCALE GENOMIC DNA]</scope>
    <source>
        <strain evidence="2">cv. KIB-2019</strain>
    </source>
</reference>